<reference evidence="5 6" key="1">
    <citation type="submission" date="2016-08" db="EMBL/GenBank/DDBJ databases">
        <title>Whole genome sequence of Mesorhizobium sp. strain UASWS1009 isolated from industrial sewage.</title>
        <authorList>
            <person name="Crovadore J."/>
            <person name="Calmin G."/>
            <person name="Chablais R."/>
            <person name="Cochard B."/>
            <person name="Lefort F."/>
        </authorList>
    </citation>
    <scope>NUCLEOTIDE SEQUENCE [LARGE SCALE GENOMIC DNA]</scope>
    <source>
        <strain evidence="5 6">UASWS1009</strain>
    </source>
</reference>
<evidence type="ECO:0000313" key="5">
    <source>
        <dbReference type="EMBL" id="OCX13168.1"/>
    </source>
</evidence>
<keyword evidence="1" id="KW-0805">Transcription regulation</keyword>
<dbReference type="InterPro" id="IPR036286">
    <property type="entry name" value="LexA/Signal_pep-like_sf"/>
</dbReference>
<dbReference type="Pfam" id="PF00717">
    <property type="entry name" value="Peptidase_S24"/>
    <property type="match status" value="1"/>
</dbReference>
<protein>
    <recommendedName>
        <fullName evidence="4">Peptidase S24/S26A/S26B/S26C domain-containing protein</fullName>
    </recommendedName>
</protein>
<evidence type="ECO:0000256" key="3">
    <source>
        <dbReference type="ARBA" id="ARBA00023163"/>
    </source>
</evidence>
<dbReference type="PANTHER" id="PTHR40661:SF3">
    <property type="entry name" value="FELS-1 PROPHAGE TRANSCRIPTIONAL REGULATOR"/>
    <property type="match status" value="1"/>
</dbReference>
<evidence type="ECO:0000259" key="4">
    <source>
        <dbReference type="Pfam" id="PF00717"/>
    </source>
</evidence>
<keyword evidence="6" id="KW-1185">Reference proteome</keyword>
<dbReference type="AlphaFoldDB" id="A0A1C2DEK8"/>
<dbReference type="STRING" id="1566387.QV13_26945"/>
<dbReference type="InterPro" id="IPR015927">
    <property type="entry name" value="Peptidase_S24_S26A/B/C"/>
</dbReference>
<dbReference type="GO" id="GO:0003677">
    <property type="term" value="F:DNA binding"/>
    <property type="evidence" value="ECO:0007669"/>
    <property type="project" value="UniProtKB-KW"/>
</dbReference>
<gene>
    <name evidence="5" type="ORF">QV13_26945</name>
</gene>
<accession>A0A1C2DEK8</accession>
<dbReference type="PANTHER" id="PTHR40661">
    <property type="match status" value="1"/>
</dbReference>
<proteinExistence type="predicted"/>
<keyword evidence="2" id="KW-0238">DNA-binding</keyword>
<sequence>MIQMPRYDVRASAGAGALVVSEDVSEYFSVGRNWLSRNLPPWAPPNAVVGVLEGAGDSMEPTIRDGDLVMVVQNVDWRVVERGGIFVFSLDHDRLLLKRLQVLNNGDLRIISDNKAYEPDLVPFGDIEHRVRVHGQVFFAGGKPRSY</sequence>
<feature type="domain" description="Peptidase S24/S26A/S26B/S26C" evidence="4">
    <location>
        <begin position="10"/>
        <end position="138"/>
    </location>
</feature>
<evidence type="ECO:0000256" key="1">
    <source>
        <dbReference type="ARBA" id="ARBA00023015"/>
    </source>
</evidence>
<dbReference type="InterPro" id="IPR039418">
    <property type="entry name" value="LexA-like"/>
</dbReference>
<dbReference type="Proteomes" id="UP000094412">
    <property type="component" value="Unassembled WGS sequence"/>
</dbReference>
<evidence type="ECO:0000313" key="6">
    <source>
        <dbReference type="Proteomes" id="UP000094412"/>
    </source>
</evidence>
<dbReference type="EMBL" id="MDEO01000036">
    <property type="protein sequence ID" value="OCX13168.1"/>
    <property type="molecule type" value="Genomic_DNA"/>
</dbReference>
<organism evidence="5 6">
    <name type="scientific">Mesorhizobium hungaricum</name>
    <dbReference type="NCBI Taxonomy" id="1566387"/>
    <lineage>
        <taxon>Bacteria</taxon>
        <taxon>Pseudomonadati</taxon>
        <taxon>Pseudomonadota</taxon>
        <taxon>Alphaproteobacteria</taxon>
        <taxon>Hyphomicrobiales</taxon>
        <taxon>Phyllobacteriaceae</taxon>
        <taxon>Mesorhizobium</taxon>
    </lineage>
</organism>
<comment type="caution">
    <text evidence="5">The sequence shown here is derived from an EMBL/GenBank/DDBJ whole genome shotgun (WGS) entry which is preliminary data.</text>
</comment>
<dbReference type="SUPFAM" id="SSF51306">
    <property type="entry name" value="LexA/Signal peptidase"/>
    <property type="match status" value="1"/>
</dbReference>
<dbReference type="Gene3D" id="2.10.109.10">
    <property type="entry name" value="Umud Fragment, subunit A"/>
    <property type="match status" value="1"/>
</dbReference>
<dbReference type="CDD" id="cd06529">
    <property type="entry name" value="S24_LexA-like"/>
    <property type="match status" value="1"/>
</dbReference>
<name>A0A1C2DEK8_9HYPH</name>
<evidence type="ECO:0000256" key="2">
    <source>
        <dbReference type="ARBA" id="ARBA00023125"/>
    </source>
</evidence>
<keyword evidence="3" id="KW-0804">Transcription</keyword>